<keyword evidence="3 6" id="KW-0547">Nucleotide-binding</keyword>
<reference evidence="8" key="1">
    <citation type="submission" date="2021-06" db="EMBL/GenBank/DDBJ databases">
        <authorList>
            <person name="Kallberg Y."/>
            <person name="Tangrot J."/>
            <person name="Rosling A."/>
        </authorList>
    </citation>
    <scope>NUCLEOTIDE SEQUENCE</scope>
    <source>
        <strain evidence="8">87-6 pot B 2015</strain>
    </source>
</reference>
<dbReference type="Pfam" id="PF07714">
    <property type="entry name" value="PK_Tyr_Ser-Thr"/>
    <property type="match status" value="1"/>
</dbReference>
<dbReference type="AlphaFoldDB" id="A0A9N9A473"/>
<evidence type="ECO:0000256" key="4">
    <source>
        <dbReference type="ARBA" id="ARBA00022777"/>
    </source>
</evidence>
<proteinExistence type="predicted"/>
<keyword evidence="1" id="KW-0723">Serine/threonine-protein kinase</keyword>
<dbReference type="SUPFAM" id="SSF56112">
    <property type="entry name" value="Protein kinase-like (PK-like)"/>
    <property type="match status" value="1"/>
</dbReference>
<dbReference type="InterPro" id="IPR017441">
    <property type="entry name" value="Protein_kinase_ATP_BS"/>
</dbReference>
<gene>
    <name evidence="8" type="ORF">FMOSSE_LOCUS4853</name>
</gene>
<evidence type="ECO:0000313" key="9">
    <source>
        <dbReference type="Proteomes" id="UP000789375"/>
    </source>
</evidence>
<sequence length="212" mass="24084">MSRDKKDKNWLESQIQENHIKCIAYSEFSDLNIVGEGGSGSVYKASWKSRRMIVALKFFKSDANDQETDKTPWKEFIREEVIFNAYSISSKVPFANLENYKVIMRIAVGDRENRVDGTPEPYFQLYSKCWKCDPEERPDITEVVETLENFSLENGDNALITNPNIPTINLPSDALDVDDKLTTSVSSSISNSNPTTMEINLEMGNDSDLFLS</sequence>
<evidence type="ECO:0000256" key="2">
    <source>
        <dbReference type="ARBA" id="ARBA00022679"/>
    </source>
</evidence>
<evidence type="ECO:0000256" key="5">
    <source>
        <dbReference type="ARBA" id="ARBA00022840"/>
    </source>
</evidence>
<evidence type="ECO:0000256" key="6">
    <source>
        <dbReference type="PROSITE-ProRule" id="PRU10141"/>
    </source>
</evidence>
<evidence type="ECO:0000313" key="8">
    <source>
        <dbReference type="EMBL" id="CAG8517423.1"/>
    </source>
</evidence>
<dbReference type="GO" id="GO:0005524">
    <property type="term" value="F:ATP binding"/>
    <property type="evidence" value="ECO:0007669"/>
    <property type="project" value="UniProtKB-UniRule"/>
</dbReference>
<dbReference type="EMBL" id="CAJVPP010000856">
    <property type="protein sequence ID" value="CAG8517423.1"/>
    <property type="molecule type" value="Genomic_DNA"/>
</dbReference>
<dbReference type="GO" id="GO:0004709">
    <property type="term" value="F:MAP kinase kinase kinase activity"/>
    <property type="evidence" value="ECO:0007669"/>
    <property type="project" value="TreeGrafter"/>
</dbReference>
<dbReference type="Gene3D" id="1.10.510.10">
    <property type="entry name" value="Transferase(Phosphotransferase) domain 1"/>
    <property type="match status" value="1"/>
</dbReference>
<dbReference type="PROSITE" id="PS00107">
    <property type="entry name" value="PROTEIN_KINASE_ATP"/>
    <property type="match status" value="1"/>
</dbReference>
<comment type="caution">
    <text evidence="8">The sequence shown here is derived from an EMBL/GenBank/DDBJ whole genome shotgun (WGS) entry which is preliminary data.</text>
</comment>
<dbReference type="GO" id="GO:0006955">
    <property type="term" value="P:immune response"/>
    <property type="evidence" value="ECO:0007669"/>
    <property type="project" value="TreeGrafter"/>
</dbReference>
<evidence type="ECO:0000256" key="3">
    <source>
        <dbReference type="ARBA" id="ARBA00022741"/>
    </source>
</evidence>
<organism evidence="8 9">
    <name type="scientific">Funneliformis mosseae</name>
    <name type="common">Endomycorrhizal fungus</name>
    <name type="synonym">Glomus mosseae</name>
    <dbReference type="NCBI Taxonomy" id="27381"/>
    <lineage>
        <taxon>Eukaryota</taxon>
        <taxon>Fungi</taxon>
        <taxon>Fungi incertae sedis</taxon>
        <taxon>Mucoromycota</taxon>
        <taxon>Glomeromycotina</taxon>
        <taxon>Glomeromycetes</taxon>
        <taxon>Glomerales</taxon>
        <taxon>Glomeraceae</taxon>
        <taxon>Funneliformis</taxon>
    </lineage>
</organism>
<dbReference type="Gene3D" id="3.30.200.20">
    <property type="entry name" value="Phosphorylase Kinase, domain 1"/>
    <property type="match status" value="1"/>
</dbReference>
<dbReference type="InterPro" id="IPR011009">
    <property type="entry name" value="Kinase-like_dom_sf"/>
</dbReference>
<keyword evidence="9" id="KW-1185">Reference proteome</keyword>
<keyword evidence="5 6" id="KW-0067">ATP-binding</keyword>
<feature type="binding site" evidence="6">
    <location>
        <position position="57"/>
    </location>
    <ligand>
        <name>ATP</name>
        <dbReference type="ChEBI" id="CHEBI:30616"/>
    </ligand>
</feature>
<dbReference type="PANTHER" id="PTHR46716:SF1">
    <property type="entry name" value="MITOGEN-ACTIVATED PROTEIN KINASE KINASE KINASE 7"/>
    <property type="match status" value="1"/>
</dbReference>
<dbReference type="GO" id="GO:0007254">
    <property type="term" value="P:JNK cascade"/>
    <property type="evidence" value="ECO:0007669"/>
    <property type="project" value="TreeGrafter"/>
</dbReference>
<evidence type="ECO:0000256" key="1">
    <source>
        <dbReference type="ARBA" id="ARBA00022527"/>
    </source>
</evidence>
<feature type="domain" description="Serine-threonine/tyrosine-protein kinase catalytic" evidence="7">
    <location>
        <begin position="90"/>
        <end position="147"/>
    </location>
</feature>
<keyword evidence="4" id="KW-0418">Kinase</keyword>
<dbReference type="Proteomes" id="UP000789375">
    <property type="component" value="Unassembled WGS sequence"/>
</dbReference>
<keyword evidence="2" id="KW-0808">Transferase</keyword>
<name>A0A9N9A473_FUNMO</name>
<dbReference type="PANTHER" id="PTHR46716">
    <property type="entry name" value="MITOGEN-ACTIVATED PROTEIN KINASE KINASE KINASE 7"/>
    <property type="match status" value="1"/>
</dbReference>
<accession>A0A9N9A473</accession>
<dbReference type="InterPro" id="IPR001245">
    <property type="entry name" value="Ser-Thr/Tyr_kinase_cat_dom"/>
</dbReference>
<protein>
    <submittedName>
        <fullName evidence="8">15979_t:CDS:1</fullName>
    </submittedName>
</protein>
<evidence type="ECO:0000259" key="7">
    <source>
        <dbReference type="Pfam" id="PF07714"/>
    </source>
</evidence>